<evidence type="ECO:0000313" key="1">
    <source>
        <dbReference type="EMBL" id="MBB4948533.1"/>
    </source>
</evidence>
<dbReference type="RefSeq" id="WP_184918257.1">
    <property type="nucleotide sequence ID" value="NZ_JACHJR010000001.1"/>
</dbReference>
<protein>
    <submittedName>
        <fullName evidence="1">Uncharacterized protein</fullName>
    </submittedName>
</protein>
<gene>
    <name evidence="1" type="ORF">F4556_004068</name>
</gene>
<accession>A0A7W7SEQ7</accession>
<proteinExistence type="predicted"/>
<dbReference type="AlphaFoldDB" id="A0A7W7SEQ7"/>
<reference evidence="1 2" key="1">
    <citation type="submission" date="2020-08" db="EMBL/GenBank/DDBJ databases">
        <title>Sequencing the genomes of 1000 actinobacteria strains.</title>
        <authorList>
            <person name="Klenk H.-P."/>
        </authorList>
    </citation>
    <scope>NUCLEOTIDE SEQUENCE [LARGE SCALE GENOMIC DNA]</scope>
    <source>
        <strain evidence="1 2">DSM 44786</strain>
    </source>
</reference>
<dbReference type="EMBL" id="JACHJR010000001">
    <property type="protein sequence ID" value="MBB4948533.1"/>
    <property type="molecule type" value="Genomic_DNA"/>
</dbReference>
<sequence>MAVLPENIVDRLRDMQRKIQQVAVEARNRPALTRILGDLTVSGGGRLTVRAPDDKTLLRIGDITAPNAAPQQGMLTYRDDGTLAFSISGSGSDRQWVGIWDRFEHLVVSDDTLTGGLARPYIPIPLYPAPTPITSSGWTRVLQAGMFLQHPKIAVGVWVSAAAATTVEARVMYLNSSGVSVQLGSSVTANGTATTQQVIDFHGQTPFTWSNLYIEARRTVGTGAASAGVLFAEGRQT</sequence>
<comment type="caution">
    <text evidence="1">The sequence shown here is derived from an EMBL/GenBank/DDBJ whole genome shotgun (WGS) entry which is preliminary data.</text>
</comment>
<keyword evidence="2" id="KW-1185">Reference proteome</keyword>
<name>A0A7W7SEQ7_9ACTN</name>
<evidence type="ECO:0000313" key="2">
    <source>
        <dbReference type="Proteomes" id="UP000573327"/>
    </source>
</evidence>
<dbReference type="Proteomes" id="UP000573327">
    <property type="component" value="Unassembled WGS sequence"/>
</dbReference>
<organism evidence="1 2">
    <name type="scientific">Kitasatospora gansuensis</name>
    <dbReference type="NCBI Taxonomy" id="258050"/>
    <lineage>
        <taxon>Bacteria</taxon>
        <taxon>Bacillati</taxon>
        <taxon>Actinomycetota</taxon>
        <taxon>Actinomycetes</taxon>
        <taxon>Kitasatosporales</taxon>
        <taxon>Streptomycetaceae</taxon>
        <taxon>Kitasatospora</taxon>
    </lineage>
</organism>